<dbReference type="Gene3D" id="3.90.1300.10">
    <property type="entry name" value="Amidase signature (AS) domain"/>
    <property type="match status" value="1"/>
</dbReference>
<sequence>MPEIHELSATELAAAIARGEIGSRAALDHFLTRIEAIGKPINAVVAMDIENARARADAADAAIAAGENWGPLHGVPMTVKDTYETAGLPTVVGEPKLKDYRSTNDAVATSRLRAAGAVIFGKTNTPRLAQDVQTFNPIYGTTNNPWNDKRTSGGSSGGAAAGLAAGFTPLELGSDLAGSIRTPASWCGVYGHKTSYGLIPMRGHIPGPPGTLGEPDLCVSGPMARHPGDLALALDVLAGPDAIDASVWKTQLPAPKPTTLADFKVAVLFDHAFCPISKAIKARLEDAVEAARRAGASVTRIDDLPGGFEKSYETYDRLLNGLVGASIPDKLYTKAKRGAKFMGLMGKTDMGTTGGFAERATASHRDWAKADEARHKLRQQWNTLFADYDVLLMPSVCVPAIPHDHEGTVLSRKIDVDGTAHGYTNLFRWIAPATVAGLPATSAPVGLTDDGLPVGLQIVADYGQDLTTIAFAQHLAAAGVEAPACPYASRETTAG</sequence>
<dbReference type="EMBL" id="APND01000008">
    <property type="protein sequence ID" value="MES1930881.1"/>
    <property type="molecule type" value="Genomic_DNA"/>
</dbReference>
<dbReference type="Proteomes" id="UP001460888">
    <property type="component" value="Unassembled WGS sequence"/>
</dbReference>
<accession>A0ABV2B4W6</accession>
<dbReference type="InterPro" id="IPR036928">
    <property type="entry name" value="AS_sf"/>
</dbReference>
<evidence type="ECO:0000259" key="1">
    <source>
        <dbReference type="Pfam" id="PF01425"/>
    </source>
</evidence>
<comment type="caution">
    <text evidence="2">The sequence shown here is derived from an EMBL/GenBank/DDBJ whole genome shotgun (WGS) entry which is preliminary data.</text>
</comment>
<protein>
    <submittedName>
        <fullName evidence="2">Amidase</fullName>
    </submittedName>
</protein>
<proteinExistence type="predicted"/>
<dbReference type="PIRSF" id="PIRSF001221">
    <property type="entry name" value="Amidase_fungi"/>
    <property type="match status" value="1"/>
</dbReference>
<dbReference type="InterPro" id="IPR023631">
    <property type="entry name" value="Amidase_dom"/>
</dbReference>
<dbReference type="NCBIfam" id="NF004816">
    <property type="entry name" value="PRK06170.1"/>
    <property type="match status" value="1"/>
</dbReference>
<dbReference type="SUPFAM" id="SSF75304">
    <property type="entry name" value="Amidase signature (AS) enzymes"/>
    <property type="match status" value="1"/>
</dbReference>
<gene>
    <name evidence="2" type="ORF">SADO_16598</name>
</gene>
<evidence type="ECO:0000313" key="2">
    <source>
        <dbReference type="EMBL" id="MES1930881.1"/>
    </source>
</evidence>
<dbReference type="Pfam" id="PF01425">
    <property type="entry name" value="Amidase"/>
    <property type="match status" value="1"/>
</dbReference>
<dbReference type="InterPro" id="IPR052739">
    <property type="entry name" value="FAAH2"/>
</dbReference>
<organism evidence="2 3">
    <name type="scientific">Salinisphaera dokdonensis CL-ES53</name>
    <dbReference type="NCBI Taxonomy" id="1304272"/>
    <lineage>
        <taxon>Bacteria</taxon>
        <taxon>Pseudomonadati</taxon>
        <taxon>Pseudomonadota</taxon>
        <taxon>Gammaproteobacteria</taxon>
        <taxon>Salinisphaerales</taxon>
        <taxon>Salinisphaeraceae</taxon>
        <taxon>Salinisphaera</taxon>
    </lineage>
</organism>
<dbReference type="PANTHER" id="PTHR43372:SF4">
    <property type="entry name" value="FATTY-ACID AMIDE HYDROLASE 2"/>
    <property type="match status" value="1"/>
</dbReference>
<keyword evidence="3" id="KW-1185">Reference proteome</keyword>
<dbReference type="RefSeq" id="WP_353113529.1">
    <property type="nucleotide sequence ID" value="NZ_APND01000008.1"/>
</dbReference>
<name>A0ABV2B4W6_9GAMM</name>
<feature type="domain" description="Amidase" evidence="1">
    <location>
        <begin position="27"/>
        <end position="467"/>
    </location>
</feature>
<reference evidence="2 3" key="1">
    <citation type="submission" date="2013-03" db="EMBL/GenBank/DDBJ databases">
        <title>Salinisphaera dokdonensis CL-ES53 Genome Sequencing.</title>
        <authorList>
            <person name="Li C."/>
            <person name="Lai Q."/>
            <person name="Shao Z."/>
        </authorList>
    </citation>
    <scope>NUCLEOTIDE SEQUENCE [LARGE SCALE GENOMIC DNA]</scope>
    <source>
        <strain evidence="2 3">CL-ES53</strain>
    </source>
</reference>
<evidence type="ECO:0000313" key="3">
    <source>
        <dbReference type="Proteomes" id="UP001460888"/>
    </source>
</evidence>
<dbReference type="PANTHER" id="PTHR43372">
    <property type="entry name" value="FATTY-ACID AMIDE HYDROLASE"/>
    <property type="match status" value="1"/>
</dbReference>